<dbReference type="InterPro" id="IPR036291">
    <property type="entry name" value="NAD(P)-bd_dom_sf"/>
</dbReference>
<dbReference type="SMART" id="SM00822">
    <property type="entry name" value="PKS_KR"/>
    <property type="match status" value="1"/>
</dbReference>
<dbReference type="GO" id="GO:0016020">
    <property type="term" value="C:membrane"/>
    <property type="evidence" value="ECO:0007669"/>
    <property type="project" value="TreeGrafter"/>
</dbReference>
<dbReference type="PANTHER" id="PTHR44196">
    <property type="entry name" value="DEHYDROGENASE/REDUCTASE SDR FAMILY MEMBER 7B"/>
    <property type="match status" value="1"/>
</dbReference>
<sequence length="270" mass="29396">MMSEFTNQVILITGASSGIGKALACSLAPQAPQLVLVARDRARLQEVALACENLGASALVIPTDVTDPHACSAMIQQVVTRYSRIDVLVNNAGISMWSTVEDAHDVKLYQRVMAVNFFGGVYCTKLALPFLKAAQGRIVAISSVASLTGVPAHSAYCASKHAMNGFFESLRIELAGTGVTVTIVVPDFVQSEIHERSIGPHGQPFGRVLEGHARFLTARKCADMIIKGMTRRERLVFTSLRGQWGRWMKLMSPQIIDWIARKGMVDADRP</sequence>
<protein>
    <submittedName>
        <fullName evidence="5">SDR family oxidoreductase</fullName>
    </submittedName>
</protein>
<gene>
    <name evidence="5" type="ORF">PQG83_12015</name>
</gene>
<dbReference type="AlphaFoldDB" id="A0AA96GFZ6"/>
<evidence type="ECO:0000256" key="1">
    <source>
        <dbReference type="ARBA" id="ARBA00006484"/>
    </source>
</evidence>
<dbReference type="Proteomes" id="UP001302494">
    <property type="component" value="Chromosome"/>
</dbReference>
<dbReference type="PRINTS" id="PR00081">
    <property type="entry name" value="GDHRDH"/>
</dbReference>
<reference evidence="5 6" key="1">
    <citation type="submission" date="2023-01" db="EMBL/GenBank/DDBJ databases">
        <title>Cultivation and genomic characterization of new, ubiquitous marine nitrite-oxidizing bacteria from the Nitrospirales.</title>
        <authorList>
            <person name="Mueller A.J."/>
            <person name="Daebeler A."/>
            <person name="Herbold C.W."/>
            <person name="Kirkegaard R.H."/>
            <person name="Daims H."/>
        </authorList>
    </citation>
    <scope>NUCLEOTIDE SEQUENCE [LARGE SCALE GENOMIC DNA]</scope>
    <source>
        <strain evidence="5 6">DK</strain>
    </source>
</reference>
<keyword evidence="6" id="KW-1185">Reference proteome</keyword>
<keyword evidence="2" id="KW-0560">Oxidoreductase</keyword>
<evidence type="ECO:0000313" key="6">
    <source>
        <dbReference type="Proteomes" id="UP001302494"/>
    </source>
</evidence>
<dbReference type="InterPro" id="IPR002347">
    <property type="entry name" value="SDR_fam"/>
</dbReference>
<dbReference type="Gene3D" id="3.40.50.720">
    <property type="entry name" value="NAD(P)-binding Rossmann-like Domain"/>
    <property type="match status" value="1"/>
</dbReference>
<evidence type="ECO:0000259" key="4">
    <source>
        <dbReference type="SMART" id="SM00822"/>
    </source>
</evidence>
<dbReference type="Pfam" id="PF00106">
    <property type="entry name" value="adh_short"/>
    <property type="match status" value="1"/>
</dbReference>
<dbReference type="PRINTS" id="PR00080">
    <property type="entry name" value="SDRFAMILY"/>
</dbReference>
<dbReference type="InterPro" id="IPR057326">
    <property type="entry name" value="KR_dom"/>
</dbReference>
<dbReference type="PROSITE" id="PS00061">
    <property type="entry name" value="ADH_SHORT"/>
    <property type="match status" value="1"/>
</dbReference>
<dbReference type="GO" id="GO:0016491">
    <property type="term" value="F:oxidoreductase activity"/>
    <property type="evidence" value="ECO:0007669"/>
    <property type="project" value="UniProtKB-KW"/>
</dbReference>
<dbReference type="PANTHER" id="PTHR44196:SF1">
    <property type="entry name" value="DEHYDROGENASE_REDUCTASE SDR FAMILY MEMBER 7B"/>
    <property type="match status" value="1"/>
</dbReference>
<dbReference type="InterPro" id="IPR020904">
    <property type="entry name" value="Sc_DH/Rdtase_CS"/>
</dbReference>
<evidence type="ECO:0000313" key="5">
    <source>
        <dbReference type="EMBL" id="WNM60487.1"/>
    </source>
</evidence>
<dbReference type="RefSeq" id="WP_312741286.1">
    <property type="nucleotide sequence ID" value="NZ_CP116968.1"/>
</dbReference>
<feature type="domain" description="Ketoreductase" evidence="4">
    <location>
        <begin position="8"/>
        <end position="192"/>
    </location>
</feature>
<comment type="similarity">
    <text evidence="1 3">Belongs to the short-chain dehydrogenases/reductases (SDR) family.</text>
</comment>
<evidence type="ECO:0000256" key="2">
    <source>
        <dbReference type="ARBA" id="ARBA00023002"/>
    </source>
</evidence>
<accession>A0AA96GFZ6</accession>
<proteinExistence type="inferred from homology"/>
<dbReference type="KEGG" id="nneo:PQG83_12015"/>
<dbReference type="EMBL" id="CP116968">
    <property type="protein sequence ID" value="WNM60487.1"/>
    <property type="molecule type" value="Genomic_DNA"/>
</dbReference>
<organism evidence="5 6">
    <name type="scientific">Candidatus Nitrospira neomarina</name>
    <dbReference type="NCBI Taxonomy" id="3020899"/>
    <lineage>
        <taxon>Bacteria</taxon>
        <taxon>Pseudomonadati</taxon>
        <taxon>Nitrospirota</taxon>
        <taxon>Nitrospiria</taxon>
        <taxon>Nitrospirales</taxon>
        <taxon>Nitrospiraceae</taxon>
        <taxon>Nitrospira</taxon>
    </lineage>
</organism>
<dbReference type="NCBIfam" id="NF004825">
    <property type="entry name" value="PRK06181.1"/>
    <property type="match status" value="1"/>
</dbReference>
<name>A0AA96GFZ6_9BACT</name>
<dbReference type="SUPFAM" id="SSF51735">
    <property type="entry name" value="NAD(P)-binding Rossmann-fold domains"/>
    <property type="match status" value="1"/>
</dbReference>
<evidence type="ECO:0000256" key="3">
    <source>
        <dbReference type="RuleBase" id="RU000363"/>
    </source>
</evidence>